<proteinExistence type="predicted"/>
<sequence length="133" mass="15008">VCFPTWDSAHVDDVIEAGFDPVGRRVSKLELREALRRRLAVQVRPRDQIMSMIVGDFNFMASEADRTCKSSAAAAGGRDYRDSSRWRDLLGVPFGFHEVYQPEPTSASPNPQSRLDRACSNQCDTEYMDKSFS</sequence>
<keyword evidence="2" id="KW-1185">Reference proteome</keyword>
<name>A0ABN9R299_9DINO</name>
<organism evidence="1 2">
    <name type="scientific">Prorocentrum cordatum</name>
    <dbReference type="NCBI Taxonomy" id="2364126"/>
    <lineage>
        <taxon>Eukaryota</taxon>
        <taxon>Sar</taxon>
        <taxon>Alveolata</taxon>
        <taxon>Dinophyceae</taxon>
        <taxon>Prorocentrales</taxon>
        <taxon>Prorocentraceae</taxon>
        <taxon>Prorocentrum</taxon>
    </lineage>
</organism>
<evidence type="ECO:0000313" key="2">
    <source>
        <dbReference type="Proteomes" id="UP001189429"/>
    </source>
</evidence>
<gene>
    <name evidence="1" type="ORF">PCOR1329_LOCUS16646</name>
</gene>
<feature type="non-terminal residue" evidence="1">
    <location>
        <position position="1"/>
    </location>
</feature>
<evidence type="ECO:0000313" key="1">
    <source>
        <dbReference type="EMBL" id="CAK0812334.1"/>
    </source>
</evidence>
<comment type="caution">
    <text evidence="1">The sequence shown here is derived from an EMBL/GenBank/DDBJ whole genome shotgun (WGS) entry which is preliminary data.</text>
</comment>
<feature type="non-terminal residue" evidence="1">
    <location>
        <position position="133"/>
    </location>
</feature>
<protein>
    <recommendedName>
        <fullName evidence="3">Sphingomyelin phosphodiesterase</fullName>
    </recommendedName>
</protein>
<accession>A0ABN9R299</accession>
<reference evidence="1" key="1">
    <citation type="submission" date="2023-10" db="EMBL/GenBank/DDBJ databases">
        <authorList>
            <person name="Chen Y."/>
            <person name="Shah S."/>
            <person name="Dougan E. K."/>
            <person name="Thang M."/>
            <person name="Chan C."/>
        </authorList>
    </citation>
    <scope>NUCLEOTIDE SEQUENCE [LARGE SCALE GENOMIC DNA]</scope>
</reference>
<dbReference type="Proteomes" id="UP001189429">
    <property type="component" value="Unassembled WGS sequence"/>
</dbReference>
<dbReference type="EMBL" id="CAUYUJ010005114">
    <property type="protein sequence ID" value="CAK0812334.1"/>
    <property type="molecule type" value="Genomic_DNA"/>
</dbReference>
<evidence type="ECO:0008006" key="3">
    <source>
        <dbReference type="Google" id="ProtNLM"/>
    </source>
</evidence>